<dbReference type="Proteomes" id="UP000221168">
    <property type="component" value="Unassembled WGS sequence"/>
</dbReference>
<gene>
    <name evidence="2" type="ORF">CSC94_05825</name>
</gene>
<sequence>MKHENIWRWTRFVVGVLMFAALMAIHVLVKELHIVILSAPFGLMGFDAPDLLRQFTGQGGKK</sequence>
<evidence type="ECO:0000313" key="3">
    <source>
        <dbReference type="Proteomes" id="UP000221168"/>
    </source>
</evidence>
<accession>A0A2G1QSI5</accession>
<evidence type="ECO:0000256" key="1">
    <source>
        <dbReference type="SAM" id="Phobius"/>
    </source>
</evidence>
<reference evidence="2 3" key="1">
    <citation type="submission" date="2017-10" db="EMBL/GenBank/DDBJ databases">
        <title>Sedimentibacterium mangrovi gen. nov., sp. nov., a novel member of family Phyllobacteriacea isolated from mangrove sediment.</title>
        <authorList>
            <person name="Liao H."/>
            <person name="Tian Y."/>
        </authorList>
    </citation>
    <scope>NUCLEOTIDE SEQUENCE [LARGE SCALE GENOMIC DNA]</scope>
    <source>
        <strain evidence="2 3">X9-2-2</strain>
    </source>
</reference>
<dbReference type="RefSeq" id="WP_099304770.1">
    <property type="nucleotide sequence ID" value="NZ_PDVP01000002.1"/>
</dbReference>
<name>A0A2G1QSI5_9HYPH</name>
<comment type="caution">
    <text evidence="2">The sequence shown here is derived from an EMBL/GenBank/DDBJ whole genome shotgun (WGS) entry which is preliminary data.</text>
</comment>
<keyword evidence="3" id="KW-1185">Reference proteome</keyword>
<keyword evidence="1" id="KW-1133">Transmembrane helix</keyword>
<feature type="transmembrane region" description="Helical" evidence="1">
    <location>
        <begin position="12"/>
        <end position="29"/>
    </location>
</feature>
<organism evidence="2 3">
    <name type="scientific">Zhengella mangrovi</name>
    <dbReference type="NCBI Taxonomy" id="1982044"/>
    <lineage>
        <taxon>Bacteria</taxon>
        <taxon>Pseudomonadati</taxon>
        <taxon>Pseudomonadota</taxon>
        <taxon>Alphaproteobacteria</taxon>
        <taxon>Hyphomicrobiales</taxon>
        <taxon>Notoacmeibacteraceae</taxon>
        <taxon>Zhengella</taxon>
    </lineage>
</organism>
<keyword evidence="1" id="KW-0472">Membrane</keyword>
<proteinExistence type="predicted"/>
<protein>
    <submittedName>
        <fullName evidence="2">Uncharacterized protein</fullName>
    </submittedName>
</protein>
<keyword evidence="1" id="KW-0812">Transmembrane</keyword>
<evidence type="ECO:0000313" key="2">
    <source>
        <dbReference type="EMBL" id="PHP68168.1"/>
    </source>
</evidence>
<dbReference type="EMBL" id="PDVP01000002">
    <property type="protein sequence ID" value="PHP68168.1"/>
    <property type="molecule type" value="Genomic_DNA"/>
</dbReference>
<dbReference type="AlphaFoldDB" id="A0A2G1QSI5"/>